<feature type="domain" description="Xylose isomerase-like TIM barrel" evidence="1">
    <location>
        <begin position="49"/>
        <end position="213"/>
    </location>
</feature>
<dbReference type="STRING" id="456442.Mboo_1299"/>
<dbReference type="InterPro" id="IPR050312">
    <property type="entry name" value="IolE/XylAMocC-like"/>
</dbReference>
<dbReference type="SUPFAM" id="SSF51658">
    <property type="entry name" value="Xylose isomerase-like"/>
    <property type="match status" value="1"/>
</dbReference>
<accession>A7I7V6</accession>
<keyword evidence="2" id="KW-0413">Isomerase</keyword>
<dbReference type="Proteomes" id="UP000002408">
    <property type="component" value="Chromosome"/>
</dbReference>
<dbReference type="HOGENOM" id="CLU_050006_7_2_2"/>
<dbReference type="Pfam" id="PF01261">
    <property type="entry name" value="AP_endonuc_2"/>
    <property type="match status" value="1"/>
</dbReference>
<sequence>MLGISTLCLLDEPLPVALDRIAGVTGVIEVMDEGRHFLTNAEPLLSHTCTFSLHSPSRGTNLASLLEPIRRASAEVITECFAIAAEVDAHVVVHPGYIAWPGEQEPSQVQLSRSLAELSAAARDYGITYSVENMGDWEHFLFKTPAERSLIGDCGFTLDVGHAHQNHCLAGFLKHPAQHYHLHDNDSTADSHLAVGRGTIDFGPVMAAVKESRGSPVIEVADFDGAVASYRLLKGML</sequence>
<dbReference type="Gene3D" id="3.20.20.150">
    <property type="entry name" value="Divalent-metal-dependent TIM barrel enzymes"/>
    <property type="match status" value="1"/>
</dbReference>
<dbReference type="InterPro" id="IPR036237">
    <property type="entry name" value="Xyl_isomerase-like_sf"/>
</dbReference>
<name>A7I7V6_METB6</name>
<dbReference type="eggNOG" id="arCOG01895">
    <property type="taxonomic scope" value="Archaea"/>
</dbReference>
<dbReference type="PANTHER" id="PTHR12110:SF21">
    <property type="entry name" value="XYLOSE ISOMERASE-LIKE TIM BARREL DOMAIN-CONTAINING PROTEIN"/>
    <property type="match status" value="1"/>
</dbReference>
<keyword evidence="3" id="KW-1185">Reference proteome</keyword>
<evidence type="ECO:0000313" key="2">
    <source>
        <dbReference type="EMBL" id="ABS55817.1"/>
    </source>
</evidence>
<dbReference type="AlphaFoldDB" id="A7I7V6"/>
<dbReference type="InterPro" id="IPR013022">
    <property type="entry name" value="Xyl_isomerase-like_TIM-brl"/>
</dbReference>
<dbReference type="GeneID" id="5410623"/>
<dbReference type="EMBL" id="CP000780">
    <property type="protein sequence ID" value="ABS55817.1"/>
    <property type="molecule type" value="Genomic_DNA"/>
</dbReference>
<gene>
    <name evidence="2" type="ordered locus">Mboo_1299</name>
</gene>
<dbReference type="GO" id="GO:0016853">
    <property type="term" value="F:isomerase activity"/>
    <property type="evidence" value="ECO:0007669"/>
    <property type="project" value="UniProtKB-KW"/>
</dbReference>
<dbReference type="RefSeq" id="WP_012106849.1">
    <property type="nucleotide sequence ID" value="NC_009712.1"/>
</dbReference>
<dbReference type="OrthoDB" id="372143at2157"/>
<organism evidence="2 3">
    <name type="scientific">Methanoregula boonei (strain DSM 21154 / JCM 14090 / 6A8)</name>
    <dbReference type="NCBI Taxonomy" id="456442"/>
    <lineage>
        <taxon>Archaea</taxon>
        <taxon>Methanobacteriati</taxon>
        <taxon>Methanobacteriota</taxon>
        <taxon>Stenosarchaea group</taxon>
        <taxon>Methanomicrobia</taxon>
        <taxon>Methanomicrobiales</taxon>
        <taxon>Methanoregulaceae</taxon>
        <taxon>Methanoregula</taxon>
    </lineage>
</organism>
<evidence type="ECO:0000313" key="3">
    <source>
        <dbReference type="Proteomes" id="UP000002408"/>
    </source>
</evidence>
<evidence type="ECO:0000259" key="1">
    <source>
        <dbReference type="Pfam" id="PF01261"/>
    </source>
</evidence>
<reference evidence="3" key="1">
    <citation type="journal article" date="2015" name="Microbiology">
        <title>Genome of Methanoregula boonei 6A8 reveals adaptations to oligotrophic peatland environments.</title>
        <authorList>
            <person name="Braeuer S."/>
            <person name="Cadillo-Quiroz H."/>
            <person name="Kyrpides N."/>
            <person name="Woyke T."/>
            <person name="Goodwin L."/>
            <person name="Detter C."/>
            <person name="Podell S."/>
            <person name="Yavitt J.B."/>
            <person name="Zinder S.H."/>
        </authorList>
    </citation>
    <scope>NUCLEOTIDE SEQUENCE [LARGE SCALE GENOMIC DNA]</scope>
    <source>
        <strain evidence="3">DSM 21154 / JCM 14090 / 6A8</strain>
    </source>
</reference>
<dbReference type="PANTHER" id="PTHR12110">
    <property type="entry name" value="HYDROXYPYRUVATE ISOMERASE"/>
    <property type="match status" value="1"/>
</dbReference>
<proteinExistence type="predicted"/>
<protein>
    <submittedName>
        <fullName evidence="2">Xylose isomerase domain protein TIM barrel</fullName>
    </submittedName>
</protein>
<dbReference type="KEGG" id="mbn:Mboo_1299"/>